<keyword evidence="1" id="KW-0732">Signal</keyword>
<sequence>MINRKATALSLTAISILFSSAVFADDSGSVSDQMTVKLTVEKSCKVSVDDMDFGSHGSNDGAVTASAKAYVTCTNGTGYMLGTDKTHDFEMSSNDTADAKKVAYTLSTDHPGGTSLADNGISAIGTGEQQALPIFGKVTANALKQASAGDYTDTVTLTVTY</sequence>
<keyword evidence="3" id="KW-0946">Virion</keyword>
<dbReference type="Proteomes" id="UP001271725">
    <property type="component" value="Unassembled WGS sequence"/>
</dbReference>
<reference evidence="3" key="2">
    <citation type="submission" date="2023-01" db="EMBL/GenBank/DDBJ databases">
        <authorList>
            <person name="Hamerlinck H."/>
            <person name="Aerssens A."/>
            <person name="Boelens J."/>
            <person name="Messiaen A.-S."/>
            <person name="Vandendriessche S."/>
            <person name="Velghe A."/>
            <person name="Verhasselt B."/>
            <person name="Leroux-Roels I."/>
        </authorList>
    </citation>
    <scope>NUCLEOTIDE SEQUENCE</scope>
    <source>
        <strain evidence="3">UZG-GERCF-220920-Env23</strain>
    </source>
</reference>
<accession>A0AAP6FLW1</accession>
<organism evidence="3 5">
    <name type="scientific">Citrobacter portucalensis</name>
    <dbReference type="NCBI Taxonomy" id="1639133"/>
    <lineage>
        <taxon>Bacteria</taxon>
        <taxon>Pseudomonadati</taxon>
        <taxon>Pseudomonadota</taxon>
        <taxon>Gammaproteobacteria</taxon>
        <taxon>Enterobacterales</taxon>
        <taxon>Enterobacteriaceae</taxon>
        <taxon>Citrobacter</taxon>
        <taxon>Citrobacter freundii complex</taxon>
    </lineage>
</organism>
<gene>
    <name evidence="3" type="ORF">PEY55_03490</name>
    <name evidence="4" type="ORF">SJ265_23330</name>
</gene>
<dbReference type="Pfam" id="PF05229">
    <property type="entry name" value="SCPU"/>
    <property type="match status" value="1"/>
</dbReference>
<evidence type="ECO:0000313" key="4">
    <source>
        <dbReference type="EMBL" id="MDX7150707.1"/>
    </source>
</evidence>
<evidence type="ECO:0000259" key="2">
    <source>
        <dbReference type="Pfam" id="PF05229"/>
    </source>
</evidence>
<evidence type="ECO:0000313" key="3">
    <source>
        <dbReference type="EMBL" id="MDN4367342.1"/>
    </source>
</evidence>
<keyword evidence="3" id="KW-0167">Capsid protein</keyword>
<name>A0AAP6FLW1_9ENTR</name>
<comment type="caution">
    <text evidence="3">The sequence shown here is derived from an EMBL/GenBank/DDBJ whole genome shotgun (WGS) entry which is preliminary data.</text>
</comment>
<dbReference type="EMBL" id="JAXABJ010000027">
    <property type="protein sequence ID" value="MDX7150707.1"/>
    <property type="molecule type" value="Genomic_DNA"/>
</dbReference>
<dbReference type="InterPro" id="IPR053167">
    <property type="entry name" value="Spore_coat_component"/>
</dbReference>
<feature type="chain" id="PRO_5042798210" evidence="1">
    <location>
        <begin position="25"/>
        <end position="161"/>
    </location>
</feature>
<evidence type="ECO:0000313" key="5">
    <source>
        <dbReference type="Proteomes" id="UP001169985"/>
    </source>
</evidence>
<reference evidence="3" key="1">
    <citation type="journal article" date="2023" name="Antimicrob Resist Infect Control">
        <title>Sanitary installations and wastewater plumbing as reservoir for the long-term circulation and transmission of carbapenemase producing Citrobacter freundii clones in a hospital setting.</title>
        <authorList>
            <person name="Hamerlinck H."/>
            <person name="Aerssens A."/>
            <person name="Boelens J."/>
            <person name="Dehaene A."/>
            <person name="McMahon M."/>
            <person name="Messiaen A.S."/>
            <person name="Vandendriessche S."/>
            <person name="Velghe A."/>
            <person name="Leroux-Roels I."/>
            <person name="Verhasselt B."/>
        </authorList>
    </citation>
    <scope>NUCLEOTIDE SEQUENCE</scope>
    <source>
        <strain evidence="3">UZG-GERCF-220920-Env23</strain>
    </source>
</reference>
<evidence type="ECO:0000256" key="1">
    <source>
        <dbReference type="SAM" id="SignalP"/>
    </source>
</evidence>
<feature type="domain" description="Spore coat protein U/FanG" evidence="2">
    <location>
        <begin position="33"/>
        <end position="158"/>
    </location>
</feature>
<protein>
    <submittedName>
        <fullName evidence="3">Spore coat protein U domain-containing protein</fullName>
    </submittedName>
</protein>
<dbReference type="EMBL" id="JAQIHS010000003">
    <property type="protein sequence ID" value="MDN4367342.1"/>
    <property type="molecule type" value="Genomic_DNA"/>
</dbReference>
<dbReference type="SMART" id="SM00972">
    <property type="entry name" value="SCPU"/>
    <property type="match status" value="1"/>
</dbReference>
<reference evidence="4" key="3">
    <citation type="submission" date="2023-11" db="EMBL/GenBank/DDBJ databases">
        <title>Detection of rare carbapenemases in Enterobacterales - comparison of two colorimetric and two CIM-based carbapenemase assays.</title>
        <authorList>
            <person name="Schaffarczyk L."/>
            <person name="Noster J."/>
            <person name="Stelzer Y."/>
            <person name="Sattler J."/>
            <person name="Gatermann S."/>
            <person name="Hamprecht A."/>
        </authorList>
    </citation>
    <scope>NUCLEOTIDE SEQUENCE</scope>
    <source>
        <strain evidence="4">CIM-Carb-133</strain>
    </source>
</reference>
<dbReference type="RefSeq" id="WP_003832728.1">
    <property type="nucleotide sequence ID" value="NZ_AP022378.1"/>
</dbReference>
<dbReference type="InterPro" id="IPR007893">
    <property type="entry name" value="Spore_coat_U/FanG"/>
</dbReference>
<dbReference type="Proteomes" id="UP001169985">
    <property type="component" value="Unassembled WGS sequence"/>
</dbReference>
<feature type="signal peptide" evidence="1">
    <location>
        <begin position="1"/>
        <end position="24"/>
    </location>
</feature>
<dbReference type="PANTHER" id="PTHR37089">
    <property type="entry name" value="PROTEIN U-RELATED"/>
    <property type="match status" value="1"/>
</dbReference>
<proteinExistence type="predicted"/>
<dbReference type="AlphaFoldDB" id="A0AAP6FLW1"/>